<protein>
    <submittedName>
        <fullName evidence="1">Uncharacterized protein</fullName>
    </submittedName>
</protein>
<dbReference type="RefSeq" id="WP_380102592.1">
    <property type="nucleotide sequence ID" value="NZ_JBHRZG010000022.1"/>
</dbReference>
<organism evidence="1 2">
    <name type="scientific">Deinococcus rufus</name>
    <dbReference type="NCBI Taxonomy" id="2136097"/>
    <lineage>
        <taxon>Bacteria</taxon>
        <taxon>Thermotogati</taxon>
        <taxon>Deinococcota</taxon>
        <taxon>Deinococci</taxon>
        <taxon>Deinococcales</taxon>
        <taxon>Deinococcaceae</taxon>
        <taxon>Deinococcus</taxon>
    </lineage>
</organism>
<sequence length="60" mass="6728">MSTTARQALRTRSAELVINAVQQGTTPASDDAWFVLPPDTTRWDPFVLLVDDTFSTRGFR</sequence>
<accession>A0ABV7Z9X2</accession>
<keyword evidence="2" id="KW-1185">Reference proteome</keyword>
<comment type="caution">
    <text evidence="1">The sequence shown here is derived from an EMBL/GenBank/DDBJ whole genome shotgun (WGS) entry which is preliminary data.</text>
</comment>
<dbReference type="EMBL" id="JBHRZG010000022">
    <property type="protein sequence ID" value="MFC3834173.1"/>
    <property type="molecule type" value="Genomic_DNA"/>
</dbReference>
<evidence type="ECO:0000313" key="2">
    <source>
        <dbReference type="Proteomes" id="UP001595803"/>
    </source>
</evidence>
<name>A0ABV7Z9X2_9DEIO</name>
<dbReference type="Proteomes" id="UP001595803">
    <property type="component" value="Unassembled WGS sequence"/>
</dbReference>
<proteinExistence type="predicted"/>
<gene>
    <name evidence="1" type="ORF">ACFOSB_15065</name>
</gene>
<reference evidence="2" key="1">
    <citation type="journal article" date="2019" name="Int. J. Syst. Evol. Microbiol.">
        <title>The Global Catalogue of Microorganisms (GCM) 10K type strain sequencing project: providing services to taxonomists for standard genome sequencing and annotation.</title>
        <authorList>
            <consortium name="The Broad Institute Genomics Platform"/>
            <consortium name="The Broad Institute Genome Sequencing Center for Infectious Disease"/>
            <person name="Wu L."/>
            <person name="Ma J."/>
        </authorList>
    </citation>
    <scope>NUCLEOTIDE SEQUENCE [LARGE SCALE GENOMIC DNA]</scope>
    <source>
        <strain evidence="2">CCTCC AB 2017081</strain>
    </source>
</reference>
<evidence type="ECO:0000313" key="1">
    <source>
        <dbReference type="EMBL" id="MFC3834173.1"/>
    </source>
</evidence>